<comment type="subcellular location">
    <subcellularLocation>
        <location evidence="1">Membrane</location>
        <topology evidence="1">Multi-pass membrane protein</topology>
    </subcellularLocation>
</comment>
<reference evidence="12 13" key="1">
    <citation type="submission" date="2015-08" db="EMBL/GenBank/DDBJ databases">
        <title>The genome of the Asian arowana (Scleropages formosus).</title>
        <authorList>
            <person name="Tan M.H."/>
            <person name="Gan H.M."/>
            <person name="Croft L.J."/>
            <person name="Austin C.M."/>
        </authorList>
    </citation>
    <scope>NUCLEOTIDE SEQUENCE [LARGE SCALE GENOMIC DNA]</scope>
    <source>
        <strain evidence="12">Aro1</strain>
    </source>
</reference>
<comment type="caution">
    <text evidence="12">The sequence shown here is derived from an EMBL/GenBank/DDBJ whole genome shotgun (WGS) entry which is preliminary data.</text>
</comment>
<feature type="transmembrane region" description="Helical" evidence="10">
    <location>
        <begin position="88"/>
        <end position="109"/>
    </location>
</feature>
<dbReference type="PANTHER" id="PTHR10489">
    <property type="entry name" value="CELL ADHESION MOLECULE"/>
    <property type="match status" value="1"/>
</dbReference>
<evidence type="ECO:0000259" key="11">
    <source>
        <dbReference type="PROSITE" id="PS50262"/>
    </source>
</evidence>
<protein>
    <submittedName>
        <fullName evidence="12">Relaxin-3 receptor 1-like</fullName>
    </submittedName>
</protein>
<keyword evidence="8" id="KW-0325">Glycoprotein</keyword>
<dbReference type="STRING" id="113540.ENSSFOP00015037979"/>
<dbReference type="InterPro" id="IPR000248">
    <property type="entry name" value="ATII_rcpt"/>
</dbReference>
<evidence type="ECO:0000313" key="13">
    <source>
        <dbReference type="Proteomes" id="UP000034805"/>
    </source>
</evidence>
<dbReference type="GO" id="GO:0006955">
    <property type="term" value="P:immune response"/>
    <property type="evidence" value="ECO:0007669"/>
    <property type="project" value="TreeGrafter"/>
</dbReference>
<dbReference type="GO" id="GO:0007204">
    <property type="term" value="P:positive regulation of cytosolic calcium ion concentration"/>
    <property type="evidence" value="ECO:0007669"/>
    <property type="project" value="TreeGrafter"/>
</dbReference>
<feature type="transmembrane region" description="Helical" evidence="10">
    <location>
        <begin position="171"/>
        <end position="193"/>
    </location>
</feature>
<evidence type="ECO:0000313" key="12">
    <source>
        <dbReference type="EMBL" id="KPP75875.1"/>
    </source>
</evidence>
<dbReference type="GO" id="GO:0060326">
    <property type="term" value="P:cell chemotaxis"/>
    <property type="evidence" value="ECO:0007669"/>
    <property type="project" value="TreeGrafter"/>
</dbReference>
<dbReference type="InterPro" id="IPR050119">
    <property type="entry name" value="CCR1-9-like"/>
</dbReference>
<dbReference type="AlphaFoldDB" id="A0A0P7XHM4"/>
<dbReference type="Pfam" id="PF00001">
    <property type="entry name" value="7tm_1"/>
    <property type="match status" value="1"/>
</dbReference>
<evidence type="ECO:0000256" key="3">
    <source>
        <dbReference type="ARBA" id="ARBA00022989"/>
    </source>
</evidence>
<keyword evidence="5 10" id="KW-0472">Membrane</keyword>
<sequence>MSESDYRKLEQFNWTLHTCNADPTCNSTQLRYHNITFLEDVSLPGDGSPGLRTAISVVYGIVCALGLTSNLLVLYVLHSSRTRWKCTINFFVFNLAITDLLFSMVQPFWTVDVALDYSWPFGWCMCKVISLLTALNVYAGTFFLTAMSVARYCSVVTALKPARPQTRKICLMKLVTCLIWSGALLAAAPSVIFSTVSEVGGDQLCLLRFPEGTFWLGVHHLLRVTFGFLLPYTVLIVFYLLLLRFLCNHKLRSVSHHRQSRVSRSVAVVVLSFCICWFPFNVITFWGILIKLDVLELTSSFYVTHTYIFPLATCLAHTNSCLNPIIYCLVRKEFRKELKKILCRPRFWNLCKTSLAAMACSKDKTQEHYVTVPLPHVESQTVHSHTKSFTYVTSVSSPRNSAPLAESGQ</sequence>
<keyword evidence="3 10" id="KW-1133">Transmembrane helix</keyword>
<dbReference type="PROSITE" id="PS50262">
    <property type="entry name" value="G_PROTEIN_RECEP_F1_2"/>
    <property type="match status" value="1"/>
</dbReference>
<evidence type="ECO:0000256" key="7">
    <source>
        <dbReference type="ARBA" id="ARBA00023170"/>
    </source>
</evidence>
<feature type="transmembrane region" description="Helical" evidence="10">
    <location>
        <begin position="308"/>
        <end position="330"/>
    </location>
</feature>
<feature type="transmembrane region" description="Helical" evidence="10">
    <location>
        <begin position="224"/>
        <end position="246"/>
    </location>
</feature>
<evidence type="ECO:0000256" key="2">
    <source>
        <dbReference type="ARBA" id="ARBA00022692"/>
    </source>
</evidence>
<dbReference type="InterPro" id="IPR000276">
    <property type="entry name" value="GPCR_Rhodpsn"/>
</dbReference>
<evidence type="ECO:0000256" key="6">
    <source>
        <dbReference type="ARBA" id="ARBA00023157"/>
    </source>
</evidence>
<feature type="transmembrane region" description="Helical" evidence="10">
    <location>
        <begin position="129"/>
        <end position="150"/>
    </location>
</feature>
<dbReference type="GO" id="GO:0009897">
    <property type="term" value="C:external side of plasma membrane"/>
    <property type="evidence" value="ECO:0007669"/>
    <property type="project" value="TreeGrafter"/>
</dbReference>
<dbReference type="InterPro" id="IPR017452">
    <property type="entry name" value="GPCR_Rhodpsn_7TM"/>
</dbReference>
<dbReference type="Gene3D" id="1.20.1070.10">
    <property type="entry name" value="Rhodopsin 7-helix transmembrane proteins"/>
    <property type="match status" value="1"/>
</dbReference>
<evidence type="ECO:0000256" key="1">
    <source>
        <dbReference type="ARBA" id="ARBA00004141"/>
    </source>
</evidence>
<keyword evidence="7 12" id="KW-0675">Receptor</keyword>
<evidence type="ECO:0000256" key="8">
    <source>
        <dbReference type="ARBA" id="ARBA00023180"/>
    </source>
</evidence>
<name>A0A0P7XHM4_SCLFO</name>
<accession>A0A0P7XHM4</accession>
<dbReference type="SUPFAM" id="SSF81321">
    <property type="entry name" value="Family A G protein-coupled receptor-like"/>
    <property type="match status" value="1"/>
</dbReference>
<feature type="domain" description="G-protein coupled receptors family 1 profile" evidence="11">
    <location>
        <begin position="69"/>
        <end position="327"/>
    </location>
</feature>
<dbReference type="PRINTS" id="PR00241">
    <property type="entry name" value="ANGIOTENSINR"/>
</dbReference>
<dbReference type="EMBL" id="JARO02001301">
    <property type="protein sequence ID" value="KPP75875.1"/>
    <property type="molecule type" value="Genomic_DNA"/>
</dbReference>
<keyword evidence="4" id="KW-0297">G-protein coupled receptor</keyword>
<dbReference type="GO" id="GO:0016493">
    <property type="term" value="F:C-C chemokine receptor activity"/>
    <property type="evidence" value="ECO:0007669"/>
    <property type="project" value="TreeGrafter"/>
</dbReference>
<keyword evidence="2 10" id="KW-0812">Transmembrane</keyword>
<dbReference type="PRINTS" id="PR00237">
    <property type="entry name" value="GPCRRHODOPSN"/>
</dbReference>
<feature type="transmembrane region" description="Helical" evidence="10">
    <location>
        <begin position="266"/>
        <end position="288"/>
    </location>
</feature>
<organism evidence="12 13">
    <name type="scientific">Scleropages formosus</name>
    <name type="common">Asian bonytongue</name>
    <name type="synonym">Osteoglossum formosum</name>
    <dbReference type="NCBI Taxonomy" id="113540"/>
    <lineage>
        <taxon>Eukaryota</taxon>
        <taxon>Metazoa</taxon>
        <taxon>Chordata</taxon>
        <taxon>Craniata</taxon>
        <taxon>Vertebrata</taxon>
        <taxon>Euteleostomi</taxon>
        <taxon>Actinopterygii</taxon>
        <taxon>Neopterygii</taxon>
        <taxon>Teleostei</taxon>
        <taxon>Osteoglossocephala</taxon>
        <taxon>Osteoglossomorpha</taxon>
        <taxon>Osteoglossiformes</taxon>
        <taxon>Osteoglossidae</taxon>
        <taxon>Scleropages</taxon>
    </lineage>
</organism>
<dbReference type="GO" id="GO:0019722">
    <property type="term" value="P:calcium-mediated signaling"/>
    <property type="evidence" value="ECO:0007669"/>
    <property type="project" value="TreeGrafter"/>
</dbReference>
<dbReference type="Proteomes" id="UP000034805">
    <property type="component" value="Unassembled WGS sequence"/>
</dbReference>
<evidence type="ECO:0000256" key="4">
    <source>
        <dbReference type="ARBA" id="ARBA00023040"/>
    </source>
</evidence>
<feature type="transmembrane region" description="Helical" evidence="10">
    <location>
        <begin position="54"/>
        <end position="76"/>
    </location>
</feature>
<keyword evidence="6" id="KW-1015">Disulfide bond</keyword>
<evidence type="ECO:0000256" key="5">
    <source>
        <dbReference type="ARBA" id="ARBA00023136"/>
    </source>
</evidence>
<gene>
    <name evidence="12" type="ORF">Z043_104838</name>
</gene>
<proteinExistence type="predicted"/>
<evidence type="ECO:0000256" key="10">
    <source>
        <dbReference type="SAM" id="Phobius"/>
    </source>
</evidence>
<dbReference type="PANTHER" id="PTHR10489:SF932">
    <property type="entry name" value="G-PROTEIN COUPLED RECEPTORS FAMILY 1 PROFILE DOMAIN-CONTAINING PROTEIN"/>
    <property type="match status" value="1"/>
</dbReference>
<evidence type="ECO:0000256" key="9">
    <source>
        <dbReference type="ARBA" id="ARBA00023224"/>
    </source>
</evidence>
<keyword evidence="9" id="KW-0807">Transducer</keyword>
<dbReference type="GO" id="GO:0019957">
    <property type="term" value="F:C-C chemokine binding"/>
    <property type="evidence" value="ECO:0007669"/>
    <property type="project" value="TreeGrafter"/>
</dbReference>